<dbReference type="Proteomes" id="UP000252554">
    <property type="component" value="Unassembled WGS sequence"/>
</dbReference>
<dbReference type="RefSeq" id="WP_128118918.1">
    <property type="nucleotide sequence ID" value="NZ_QNTV01000001.1"/>
</dbReference>
<feature type="domain" description="Peptidase S26" evidence="1">
    <location>
        <begin position="14"/>
        <end position="175"/>
    </location>
</feature>
<dbReference type="InterPro" id="IPR019533">
    <property type="entry name" value="Peptidase_S26"/>
</dbReference>
<evidence type="ECO:0000313" key="3">
    <source>
        <dbReference type="Proteomes" id="UP000252554"/>
    </source>
</evidence>
<accession>A0A365PZ51</accession>
<evidence type="ECO:0000313" key="2">
    <source>
        <dbReference type="EMBL" id="RBA62213.1"/>
    </source>
</evidence>
<sequence length="186" mass="19702">MSNAIAHQCSRGRARLVVAALSACGLAALAWSVFMRPDARFVYNASDSVPVGWYRIDPAGRKAGSSPVGSIVLIHLPDASASLAAQRGYLPIGIPLLKRVAAVAGQHVCIADRIVRIDGVTVAAARVADRAGRPLRAWSGCRRLRHGELLLLSTTNPASFDSRYFGPVEASAVLGIGHPLLLEMDK</sequence>
<dbReference type="EMBL" id="QNTV01000001">
    <property type="protein sequence ID" value="RBA62213.1"/>
    <property type="molecule type" value="Genomic_DNA"/>
</dbReference>
<name>A0A365PZ51_9GAMM</name>
<evidence type="ECO:0000259" key="1">
    <source>
        <dbReference type="Pfam" id="PF10502"/>
    </source>
</evidence>
<proteinExistence type="predicted"/>
<dbReference type="Pfam" id="PF10502">
    <property type="entry name" value="Peptidase_S26"/>
    <property type="match status" value="1"/>
</dbReference>
<dbReference type="Gene3D" id="2.10.109.10">
    <property type="entry name" value="Umud Fragment, subunit A"/>
    <property type="match status" value="1"/>
</dbReference>
<reference evidence="2 3" key="1">
    <citation type="submission" date="2018-06" db="EMBL/GenBank/DDBJ databases">
        <title>Whole genome sequencing of four bacterial strains from South Shetland trench revealing bio-synthetic gene clusters.</title>
        <authorList>
            <person name="Abdel-Mageed W.M."/>
            <person name="Lehri B."/>
            <person name="Jarmusch S.A."/>
            <person name="Miranda K."/>
            <person name="Goodfellow M."/>
            <person name="Jaspars M."/>
            <person name="Karlyshev A.V."/>
        </authorList>
    </citation>
    <scope>NUCLEOTIDE SEQUENCE [LARGE SCALE GENOMIC DNA]</scope>
    <source>
        <strain evidence="2 3">SST2</strain>
    </source>
</reference>
<comment type="caution">
    <text evidence="2">The sequence shown here is derived from an EMBL/GenBank/DDBJ whole genome shotgun (WGS) entry which is preliminary data.</text>
</comment>
<dbReference type="GO" id="GO:0006465">
    <property type="term" value="P:signal peptide processing"/>
    <property type="evidence" value="ECO:0007669"/>
    <property type="project" value="InterPro"/>
</dbReference>
<dbReference type="InterPro" id="IPR036286">
    <property type="entry name" value="LexA/Signal_pep-like_sf"/>
</dbReference>
<protein>
    <submittedName>
        <fullName evidence="2">S26 family signal peptidase</fullName>
    </submittedName>
</protein>
<dbReference type="GO" id="GO:0004252">
    <property type="term" value="F:serine-type endopeptidase activity"/>
    <property type="evidence" value="ECO:0007669"/>
    <property type="project" value="InterPro"/>
</dbReference>
<dbReference type="SUPFAM" id="SSF51306">
    <property type="entry name" value="LexA/Signal peptidase"/>
    <property type="match status" value="1"/>
</dbReference>
<organism evidence="2 3">
    <name type="scientific">Stutzerimonas zhaodongensis</name>
    <dbReference type="NCBI Taxonomy" id="1176257"/>
    <lineage>
        <taxon>Bacteria</taxon>
        <taxon>Pseudomonadati</taxon>
        <taxon>Pseudomonadota</taxon>
        <taxon>Gammaproteobacteria</taxon>
        <taxon>Pseudomonadales</taxon>
        <taxon>Pseudomonadaceae</taxon>
        <taxon>Stutzerimonas</taxon>
    </lineage>
</organism>
<gene>
    <name evidence="2" type="ORF">DQ403_01030</name>
</gene>
<dbReference type="AlphaFoldDB" id="A0A365PZ51"/>